<sequence length="107" mass="11602">MPCACPGAFLYSGHQHSCKWFSYECGRPIFSGKAEEVFGYVGSYQEIWLGVSMVSVLFYAAKSLGKLTCGPDDIYRPDDILAGEVDVDGHSDDRKRGVPKVSVAGSS</sequence>
<evidence type="ECO:0000313" key="1">
    <source>
        <dbReference type="EMBL" id="KAH6945009.1"/>
    </source>
</evidence>
<comment type="caution">
    <text evidence="1">The sequence shown here is derived from an EMBL/GenBank/DDBJ whole genome shotgun (WGS) entry which is preliminary data.</text>
</comment>
<reference evidence="1" key="1">
    <citation type="submission" date="2020-05" db="EMBL/GenBank/DDBJ databases">
        <title>Large-scale comparative analyses of tick genomes elucidate their genetic diversity and vector capacities.</title>
        <authorList>
            <person name="Jia N."/>
            <person name="Wang J."/>
            <person name="Shi W."/>
            <person name="Du L."/>
            <person name="Sun Y."/>
            <person name="Zhan W."/>
            <person name="Jiang J."/>
            <person name="Wang Q."/>
            <person name="Zhang B."/>
            <person name="Ji P."/>
            <person name="Sakyi L.B."/>
            <person name="Cui X."/>
            <person name="Yuan T."/>
            <person name="Jiang B."/>
            <person name="Yang W."/>
            <person name="Lam T.T.-Y."/>
            <person name="Chang Q."/>
            <person name="Ding S."/>
            <person name="Wang X."/>
            <person name="Zhu J."/>
            <person name="Ruan X."/>
            <person name="Zhao L."/>
            <person name="Wei J."/>
            <person name="Que T."/>
            <person name="Du C."/>
            <person name="Cheng J."/>
            <person name="Dai P."/>
            <person name="Han X."/>
            <person name="Huang E."/>
            <person name="Gao Y."/>
            <person name="Liu J."/>
            <person name="Shao H."/>
            <person name="Ye R."/>
            <person name="Li L."/>
            <person name="Wei W."/>
            <person name="Wang X."/>
            <person name="Wang C."/>
            <person name="Yang T."/>
            <person name="Huo Q."/>
            <person name="Li W."/>
            <person name="Guo W."/>
            <person name="Chen H."/>
            <person name="Zhou L."/>
            <person name="Ni X."/>
            <person name="Tian J."/>
            <person name="Zhou Y."/>
            <person name="Sheng Y."/>
            <person name="Liu T."/>
            <person name="Pan Y."/>
            <person name="Xia L."/>
            <person name="Li J."/>
            <person name="Zhao F."/>
            <person name="Cao W."/>
        </authorList>
    </citation>
    <scope>NUCLEOTIDE SEQUENCE</scope>
    <source>
        <strain evidence="1">Hyas-2018</strain>
    </source>
</reference>
<dbReference type="EMBL" id="CM023481">
    <property type="protein sequence ID" value="KAH6945009.1"/>
    <property type="molecule type" value="Genomic_DNA"/>
</dbReference>
<accession>A0ACB7TJH7</accession>
<dbReference type="Proteomes" id="UP000821845">
    <property type="component" value="Chromosome 1"/>
</dbReference>
<proteinExistence type="predicted"/>
<keyword evidence="2" id="KW-1185">Reference proteome</keyword>
<organism evidence="1 2">
    <name type="scientific">Hyalomma asiaticum</name>
    <name type="common">Tick</name>
    <dbReference type="NCBI Taxonomy" id="266040"/>
    <lineage>
        <taxon>Eukaryota</taxon>
        <taxon>Metazoa</taxon>
        <taxon>Ecdysozoa</taxon>
        <taxon>Arthropoda</taxon>
        <taxon>Chelicerata</taxon>
        <taxon>Arachnida</taxon>
        <taxon>Acari</taxon>
        <taxon>Parasitiformes</taxon>
        <taxon>Ixodida</taxon>
        <taxon>Ixodoidea</taxon>
        <taxon>Ixodidae</taxon>
        <taxon>Hyalomminae</taxon>
        <taxon>Hyalomma</taxon>
    </lineage>
</organism>
<name>A0ACB7TJH7_HYAAI</name>
<protein>
    <submittedName>
        <fullName evidence="1">Uncharacterized protein</fullName>
    </submittedName>
</protein>
<evidence type="ECO:0000313" key="2">
    <source>
        <dbReference type="Proteomes" id="UP000821845"/>
    </source>
</evidence>
<gene>
    <name evidence="1" type="ORF">HPB50_006730</name>
</gene>